<feature type="domain" description="2EXR" evidence="1">
    <location>
        <begin position="8"/>
        <end position="79"/>
    </location>
</feature>
<dbReference type="PANTHER" id="PTHR42085">
    <property type="entry name" value="F-BOX DOMAIN-CONTAINING PROTEIN"/>
    <property type="match status" value="1"/>
</dbReference>
<dbReference type="OrthoDB" id="62952at2759"/>
<dbReference type="EMBL" id="RIBY02002515">
    <property type="protein sequence ID" value="KAH9810522.1"/>
    <property type="molecule type" value="Genomic_DNA"/>
</dbReference>
<proteinExistence type="predicted"/>
<accession>A0A9W7SIG7</accession>
<dbReference type="AlphaFoldDB" id="A0A9W7SIG7"/>
<keyword evidence="3" id="KW-1185">Reference proteome</keyword>
<name>A0A9W7SIG7_9PEZI</name>
<evidence type="ECO:0000313" key="3">
    <source>
        <dbReference type="Proteomes" id="UP001138500"/>
    </source>
</evidence>
<gene>
    <name evidence="2" type="ORF">Tdes44962_MAKER10415</name>
</gene>
<evidence type="ECO:0000313" key="2">
    <source>
        <dbReference type="EMBL" id="KAH9810522.1"/>
    </source>
</evidence>
<reference evidence="2 3" key="1">
    <citation type="journal article" date="2018" name="IMA Fungus">
        <title>IMA Genome-F 10: Nine draft genome sequences of Claviceps purpurea s.lat., including C. arundinis, C. humidiphila, and C. cf. spartinae, pseudomolecules for the pitch canker pathogen Fusarium circinatum, draft genome of Davidsoniella eucalypti, Grosmannia galeiformis, Quambalaria eucalypti, and Teratosphaeria destructans.</title>
        <authorList>
            <person name="Wingfield B.D."/>
            <person name="Liu M."/>
            <person name="Nguyen H.D."/>
            <person name="Lane F.A."/>
            <person name="Morgan S.W."/>
            <person name="De Vos L."/>
            <person name="Wilken P.M."/>
            <person name="Duong T.A."/>
            <person name="Aylward J."/>
            <person name="Coetzee M.P."/>
            <person name="Dadej K."/>
            <person name="De Beer Z.W."/>
            <person name="Findlay W."/>
            <person name="Havenga M."/>
            <person name="Kolarik M."/>
            <person name="Menzies J.G."/>
            <person name="Naidoo K."/>
            <person name="Pochopski O."/>
            <person name="Shoukouhi P."/>
            <person name="Santana Q.C."/>
            <person name="Seifert K.A."/>
            <person name="Soal N."/>
            <person name="Steenkamp E.T."/>
            <person name="Tatham C.T."/>
            <person name="van der Nest M.A."/>
            <person name="Wingfield M.J."/>
        </authorList>
    </citation>
    <scope>NUCLEOTIDE SEQUENCE [LARGE SCALE GENOMIC DNA]</scope>
    <source>
        <strain evidence="2">CMW44962</strain>
    </source>
</reference>
<evidence type="ECO:0000259" key="1">
    <source>
        <dbReference type="Pfam" id="PF20150"/>
    </source>
</evidence>
<organism evidence="2 3">
    <name type="scientific">Teratosphaeria destructans</name>
    <dbReference type="NCBI Taxonomy" id="418781"/>
    <lineage>
        <taxon>Eukaryota</taxon>
        <taxon>Fungi</taxon>
        <taxon>Dikarya</taxon>
        <taxon>Ascomycota</taxon>
        <taxon>Pezizomycotina</taxon>
        <taxon>Dothideomycetes</taxon>
        <taxon>Dothideomycetidae</taxon>
        <taxon>Mycosphaerellales</taxon>
        <taxon>Teratosphaeriaceae</taxon>
        <taxon>Teratosphaeria</taxon>
    </lineage>
</organism>
<sequence>MAPDNPGFLSLPAELRLNIYELVWSPPRPVHVRPHHKPPYPHDNVPHHPPETPKSLLQVCRLIRKEALPIYYYNTEYATACPIPDEPLH</sequence>
<comment type="caution">
    <text evidence="2">The sequence shown here is derived from an EMBL/GenBank/DDBJ whole genome shotgun (WGS) entry which is preliminary data.</text>
</comment>
<dbReference type="Pfam" id="PF20150">
    <property type="entry name" value="2EXR"/>
    <property type="match status" value="1"/>
</dbReference>
<dbReference type="Proteomes" id="UP001138500">
    <property type="component" value="Unassembled WGS sequence"/>
</dbReference>
<dbReference type="PANTHER" id="PTHR42085:SF2">
    <property type="entry name" value="F-BOX DOMAIN-CONTAINING PROTEIN"/>
    <property type="match status" value="1"/>
</dbReference>
<dbReference type="InterPro" id="IPR038883">
    <property type="entry name" value="AN11006-like"/>
</dbReference>
<dbReference type="InterPro" id="IPR045518">
    <property type="entry name" value="2EXR"/>
</dbReference>
<protein>
    <recommendedName>
        <fullName evidence="1">2EXR domain-containing protein</fullName>
    </recommendedName>
</protein>
<reference evidence="2 3" key="2">
    <citation type="journal article" date="2021" name="Curr. Genet.">
        <title>Genetic response to nitrogen starvation in the aggressive Eucalyptus foliar pathogen Teratosphaeria destructans.</title>
        <authorList>
            <person name="Havenga M."/>
            <person name="Wingfield B.D."/>
            <person name="Wingfield M.J."/>
            <person name="Dreyer L.L."/>
            <person name="Roets F."/>
            <person name="Aylward J."/>
        </authorList>
    </citation>
    <scope>NUCLEOTIDE SEQUENCE [LARGE SCALE GENOMIC DNA]</scope>
    <source>
        <strain evidence="2">CMW44962</strain>
    </source>
</reference>